<evidence type="ECO:0000313" key="7">
    <source>
        <dbReference type="EMBL" id="MCC8402660.1"/>
    </source>
</evidence>
<dbReference type="Pfam" id="PF00924">
    <property type="entry name" value="MS_channel_2nd"/>
    <property type="match status" value="1"/>
</dbReference>
<feature type="domain" description="Mechanosensitive ion channel MscS" evidence="6">
    <location>
        <begin position="7"/>
        <end position="56"/>
    </location>
</feature>
<keyword evidence="5" id="KW-0406">Ion transport</keyword>
<dbReference type="PANTHER" id="PTHR30221">
    <property type="entry name" value="SMALL-CONDUCTANCE MECHANOSENSITIVE CHANNEL"/>
    <property type="match status" value="1"/>
</dbReference>
<comment type="similarity">
    <text evidence="5">Belongs to the MscS (TC 1.A.23) family.</text>
</comment>
<keyword evidence="2" id="KW-0812">Transmembrane</keyword>
<evidence type="ECO:0000313" key="8">
    <source>
        <dbReference type="Proteomes" id="UP001430614"/>
    </source>
</evidence>
<gene>
    <name evidence="7" type="ORF">LJ655_12285</name>
</gene>
<keyword evidence="5" id="KW-0813">Transport</keyword>
<protein>
    <recommendedName>
        <fullName evidence="5">Small-conductance mechanosensitive channel</fullName>
    </recommendedName>
</protein>
<name>A0ABS8KD20_9BURK</name>
<dbReference type="InterPro" id="IPR045275">
    <property type="entry name" value="MscS_archaea/bacteria_type"/>
</dbReference>
<comment type="subcellular location">
    <subcellularLocation>
        <location evidence="5">Cell inner membrane</location>
        <topology evidence="5">Multi-pass membrane protein</topology>
    </subcellularLocation>
    <subcellularLocation>
        <location evidence="1">Membrane</location>
    </subcellularLocation>
</comment>
<comment type="subunit">
    <text evidence="5">Homoheptamer.</text>
</comment>
<dbReference type="InterPro" id="IPR006685">
    <property type="entry name" value="MscS_channel_2nd"/>
</dbReference>
<proteinExistence type="inferred from homology"/>
<dbReference type="InterPro" id="IPR010920">
    <property type="entry name" value="LSM_dom_sf"/>
</dbReference>
<sequence length="73" mass="8012">MTYRRVSKVGDREEVGDVIGHIIAIRLQVTHLRTIKHEEVTIPNSQILNGDVTNFSPLAVTPGLILHTTVGIA</sequence>
<keyword evidence="5" id="KW-1003">Cell membrane</keyword>
<evidence type="ECO:0000256" key="2">
    <source>
        <dbReference type="ARBA" id="ARBA00022692"/>
    </source>
</evidence>
<dbReference type="SUPFAM" id="SSF50182">
    <property type="entry name" value="Sm-like ribonucleoproteins"/>
    <property type="match status" value="1"/>
</dbReference>
<dbReference type="InterPro" id="IPR023408">
    <property type="entry name" value="MscS_beta-dom_sf"/>
</dbReference>
<reference evidence="7 8" key="1">
    <citation type="submission" date="2021-11" db="EMBL/GenBank/DDBJ databases">
        <authorList>
            <person name="Oh E.-T."/>
            <person name="Kim S.-B."/>
        </authorList>
    </citation>
    <scope>NUCLEOTIDE SEQUENCE [LARGE SCALE GENOMIC DNA]</scope>
    <source>
        <strain evidence="7 8">MMS20-SJTN17</strain>
    </source>
</reference>
<keyword evidence="3" id="KW-1133">Transmembrane helix</keyword>
<evidence type="ECO:0000256" key="1">
    <source>
        <dbReference type="ARBA" id="ARBA00004370"/>
    </source>
</evidence>
<dbReference type="EMBL" id="JAJITC010000005">
    <property type="protein sequence ID" value="MCC8402660.1"/>
    <property type="molecule type" value="Genomic_DNA"/>
</dbReference>
<dbReference type="PANTHER" id="PTHR30221:SF18">
    <property type="entry name" value="SLL0590 PROTEIN"/>
    <property type="match status" value="1"/>
</dbReference>
<organism evidence="7 8">
    <name type="scientific">Paraburkholderia translucens</name>
    <dbReference type="NCBI Taxonomy" id="2886945"/>
    <lineage>
        <taxon>Bacteria</taxon>
        <taxon>Pseudomonadati</taxon>
        <taxon>Pseudomonadota</taxon>
        <taxon>Betaproteobacteria</taxon>
        <taxon>Burkholderiales</taxon>
        <taxon>Burkholderiaceae</taxon>
        <taxon>Paraburkholderia</taxon>
    </lineage>
</organism>
<keyword evidence="5" id="KW-0997">Cell inner membrane</keyword>
<dbReference type="Gene3D" id="2.30.30.60">
    <property type="match status" value="1"/>
</dbReference>
<dbReference type="RefSeq" id="WP_230561508.1">
    <property type="nucleotide sequence ID" value="NZ_JAJITC010000005.1"/>
</dbReference>
<evidence type="ECO:0000256" key="5">
    <source>
        <dbReference type="RuleBase" id="RU369025"/>
    </source>
</evidence>
<accession>A0ABS8KD20</accession>
<evidence type="ECO:0000259" key="6">
    <source>
        <dbReference type="Pfam" id="PF00924"/>
    </source>
</evidence>
<keyword evidence="5" id="KW-0407">Ion channel</keyword>
<evidence type="ECO:0000256" key="4">
    <source>
        <dbReference type="ARBA" id="ARBA00023136"/>
    </source>
</evidence>
<comment type="function">
    <text evidence="5">Mechanosensitive channel that participates in the regulation of osmotic pressure changes within the cell, opening in response to stretch forces in the membrane lipid bilayer, without the need for other proteins. Contributes to normal resistance to hypoosmotic shock. Forms an ion channel of 1.0 nanosiemens conductance with a slight preference for anions.</text>
</comment>
<keyword evidence="8" id="KW-1185">Reference proteome</keyword>
<evidence type="ECO:0000256" key="3">
    <source>
        <dbReference type="ARBA" id="ARBA00022989"/>
    </source>
</evidence>
<comment type="caution">
    <text evidence="7">The sequence shown here is derived from an EMBL/GenBank/DDBJ whole genome shotgun (WGS) entry which is preliminary data.</text>
</comment>
<dbReference type="Proteomes" id="UP001430614">
    <property type="component" value="Unassembled WGS sequence"/>
</dbReference>
<keyword evidence="4" id="KW-0472">Membrane</keyword>